<proteinExistence type="predicted"/>
<feature type="compositionally biased region" description="Polar residues" evidence="1">
    <location>
        <begin position="463"/>
        <end position="477"/>
    </location>
</feature>
<feature type="compositionally biased region" description="Basic and acidic residues" evidence="1">
    <location>
        <begin position="146"/>
        <end position="156"/>
    </location>
</feature>
<feature type="compositionally biased region" description="Polar residues" evidence="1">
    <location>
        <begin position="898"/>
        <end position="921"/>
    </location>
</feature>
<dbReference type="PANTHER" id="PTHR15724:SF0">
    <property type="entry name" value="PROTEIN PHOSPHATASE 1 REGULATORY SUBUNIT 26"/>
    <property type="match status" value="1"/>
</dbReference>
<organism evidence="3 4">
    <name type="scientific">Chanos chanos</name>
    <name type="common">Milkfish</name>
    <name type="synonym">Mugil chanos</name>
    <dbReference type="NCBI Taxonomy" id="29144"/>
    <lineage>
        <taxon>Eukaryota</taxon>
        <taxon>Metazoa</taxon>
        <taxon>Chordata</taxon>
        <taxon>Craniata</taxon>
        <taxon>Vertebrata</taxon>
        <taxon>Euteleostomi</taxon>
        <taxon>Actinopterygii</taxon>
        <taxon>Neopterygii</taxon>
        <taxon>Teleostei</taxon>
        <taxon>Ostariophysi</taxon>
        <taxon>Gonorynchiformes</taxon>
        <taxon>Chanidae</taxon>
        <taxon>Chanos</taxon>
    </lineage>
</organism>
<feature type="compositionally biased region" description="Low complexity" evidence="1">
    <location>
        <begin position="615"/>
        <end position="628"/>
    </location>
</feature>
<feature type="domain" description="Protein phosphatase 1 regulatory subunit 26 N-terminal" evidence="2">
    <location>
        <begin position="302"/>
        <end position="835"/>
    </location>
</feature>
<feature type="compositionally biased region" description="Acidic residues" evidence="1">
    <location>
        <begin position="807"/>
        <end position="821"/>
    </location>
</feature>
<evidence type="ECO:0000256" key="1">
    <source>
        <dbReference type="SAM" id="MobiDB-lite"/>
    </source>
</evidence>
<feature type="region of interest" description="Disordered" evidence="1">
    <location>
        <begin position="515"/>
        <end position="821"/>
    </location>
</feature>
<evidence type="ECO:0000259" key="2">
    <source>
        <dbReference type="Pfam" id="PF15740"/>
    </source>
</evidence>
<feature type="compositionally biased region" description="Basic and acidic residues" evidence="1">
    <location>
        <begin position="288"/>
        <end position="311"/>
    </location>
</feature>
<feature type="region of interest" description="Disordered" evidence="1">
    <location>
        <begin position="146"/>
        <end position="428"/>
    </location>
</feature>
<feature type="compositionally biased region" description="Basic residues" evidence="1">
    <location>
        <begin position="211"/>
        <end position="220"/>
    </location>
</feature>
<feature type="region of interest" description="Disordered" evidence="1">
    <location>
        <begin position="888"/>
        <end position="1034"/>
    </location>
</feature>
<reference evidence="4" key="1">
    <citation type="submission" date="2025-08" db="UniProtKB">
        <authorList>
            <consortium name="RefSeq"/>
        </authorList>
    </citation>
    <scope>IDENTIFICATION</scope>
</reference>
<feature type="domain" description="Protein phosphatase 1 regulatory subunit 26 N-terminal" evidence="2">
    <location>
        <begin position="1"/>
        <end position="194"/>
    </location>
</feature>
<dbReference type="AlphaFoldDB" id="A0A6J2UTH0"/>
<feature type="compositionally biased region" description="Polar residues" evidence="1">
    <location>
        <begin position="600"/>
        <end position="614"/>
    </location>
</feature>
<dbReference type="PANTHER" id="PTHR15724">
    <property type="entry name" value="PROTEIN PHOSPHATASE 1 REGULATORY SUBUNIT 26"/>
    <property type="match status" value="1"/>
</dbReference>
<feature type="compositionally biased region" description="Low complexity" evidence="1">
    <location>
        <begin position="635"/>
        <end position="654"/>
    </location>
</feature>
<feature type="compositionally biased region" description="Acidic residues" evidence="1">
    <location>
        <begin position="1184"/>
        <end position="1197"/>
    </location>
</feature>
<evidence type="ECO:0000313" key="3">
    <source>
        <dbReference type="Proteomes" id="UP000504632"/>
    </source>
</evidence>
<dbReference type="CTD" id="9858"/>
<feature type="compositionally biased region" description="Basic and acidic residues" evidence="1">
    <location>
        <begin position="321"/>
        <end position="331"/>
    </location>
</feature>
<dbReference type="GO" id="GO:0004864">
    <property type="term" value="F:protein phosphatase inhibitor activity"/>
    <property type="evidence" value="ECO:0007669"/>
    <property type="project" value="InterPro"/>
</dbReference>
<dbReference type="Pfam" id="PF15740">
    <property type="entry name" value="PPP1R26_N"/>
    <property type="match status" value="2"/>
</dbReference>
<feature type="compositionally biased region" description="Low complexity" evidence="1">
    <location>
        <begin position="232"/>
        <end position="251"/>
    </location>
</feature>
<feature type="compositionally biased region" description="Basic residues" evidence="1">
    <location>
        <begin position="688"/>
        <end position="697"/>
    </location>
</feature>
<feature type="compositionally biased region" description="Low complexity" evidence="1">
    <location>
        <begin position="157"/>
        <end position="166"/>
    </location>
</feature>
<feature type="compositionally biased region" description="Basic and acidic residues" evidence="1">
    <location>
        <begin position="1198"/>
        <end position="1209"/>
    </location>
</feature>
<feature type="compositionally biased region" description="Basic and acidic residues" evidence="1">
    <location>
        <begin position="221"/>
        <end position="231"/>
    </location>
</feature>
<feature type="compositionally biased region" description="Polar residues" evidence="1">
    <location>
        <begin position="987"/>
        <end position="997"/>
    </location>
</feature>
<feature type="region of interest" description="Disordered" evidence="1">
    <location>
        <begin position="1097"/>
        <end position="1124"/>
    </location>
</feature>
<feature type="compositionally biased region" description="Polar residues" evidence="1">
    <location>
        <begin position="178"/>
        <end position="198"/>
    </location>
</feature>
<feature type="compositionally biased region" description="Basic and acidic residues" evidence="1">
    <location>
        <begin position="762"/>
        <end position="786"/>
    </location>
</feature>
<dbReference type="OrthoDB" id="9939953at2759"/>
<feature type="compositionally biased region" description="Polar residues" evidence="1">
    <location>
        <begin position="1099"/>
        <end position="1110"/>
    </location>
</feature>
<dbReference type="InParanoid" id="A0A6J2UTH0"/>
<gene>
    <name evidence="4" type="primary">ppp1r26</name>
</gene>
<feature type="compositionally biased region" description="Basic and acidic residues" evidence="1">
    <location>
        <begin position="923"/>
        <end position="945"/>
    </location>
</feature>
<feature type="compositionally biased region" description="Basic and acidic residues" evidence="1">
    <location>
        <begin position="1149"/>
        <end position="1183"/>
    </location>
</feature>
<dbReference type="InterPro" id="IPR026130">
    <property type="entry name" value="PPP1R26"/>
</dbReference>
<dbReference type="GeneID" id="115807065"/>
<feature type="compositionally biased region" description="Polar residues" evidence="1">
    <location>
        <begin position="723"/>
        <end position="748"/>
    </location>
</feature>
<feature type="compositionally biased region" description="Polar residues" evidence="1">
    <location>
        <begin position="1210"/>
        <end position="1221"/>
    </location>
</feature>
<dbReference type="Proteomes" id="UP000504632">
    <property type="component" value="Chromosome 3"/>
</dbReference>
<feature type="compositionally biased region" description="Basic residues" evidence="1">
    <location>
        <begin position="366"/>
        <end position="379"/>
    </location>
</feature>
<feature type="compositionally biased region" description="Acidic residues" evidence="1">
    <location>
        <begin position="270"/>
        <end position="281"/>
    </location>
</feature>
<feature type="region of interest" description="Disordered" evidence="1">
    <location>
        <begin position="62"/>
        <end position="134"/>
    </location>
</feature>
<feature type="compositionally biased region" description="Polar residues" evidence="1">
    <location>
        <begin position="103"/>
        <end position="112"/>
    </location>
</feature>
<dbReference type="InterPro" id="IPR031474">
    <property type="entry name" value="PPP1R26_N"/>
</dbReference>
<protein>
    <submittedName>
        <fullName evidence="4">Protein phosphatase 1 regulatory subunit 26</fullName>
    </submittedName>
</protein>
<evidence type="ECO:0000313" key="4">
    <source>
        <dbReference type="RefSeq" id="XP_030623785.1"/>
    </source>
</evidence>
<name>A0A6J2UTH0_CHACN</name>
<feature type="compositionally biased region" description="Acidic residues" evidence="1">
    <location>
        <begin position="120"/>
        <end position="131"/>
    </location>
</feature>
<sequence length="1260" mass="138970">MFLKNVPPVVAVHTEWRSCTPNKSYSLPLYFNDSASDTDLASTTTGTPIRQKVQMIIESLRSTQSSIEMSDEAQTDRTGQSSHELSRQPTHKGKVQHLDLVGRSNTGTTDKNAQVKGSDLDLDSQDSDSDDSVDRGIEEAIQEYLREKVDHKRKAEPSASSPSRAPKILRNDPGVSENLKQQQQSDSNKLLTASNHVQKSVKAGAQPSATLKKHVKKKKLSKENPLKKTDISKPLAASALPSSGLKKASSGFSPPKDRPQPLSMLKVEEEPLDSSSDDGIEEAIQKYQQEKKERHESEKEVPKLPQLKEESDSSSDDGIEEAIRRFQQEKQKQKKKSPLKPSQHTATQQSKAVVLSSGRASTQPVKKLKLSTRKNNIKKKTTEKDTKSCTPKPHFLSHTFNRSPLEDLRGTGNSLSTSKPKETRTEHQTFSTLKVNTTAELMCAEAILDISKTVMPVAFSHNSCQSGTTSVESSTLNPGGHLTRPDDKSDESSIDSEDGIEQEIRKFLEHKAKMHKQPPVTAIPEANPAELAGAAKEPEKTKVCTPQNKALRLSLSRKRKLKEKDGKGKVVKTEITDHKTEEELQMRPLAQCGVPKPQITEASASPPVSSSGNPISAKSSKSQQISASQRDPELSRANNRGSSSSMSNFQNASRTQIFSKGKEQTSEKSSSLDSDEDLDAAIKDLLKTKKKVKKKVRDMKLKDRKPSYLSAVDASKKHKPSIEQKSVSTSKAPKSSLIKSSKEPSNFTKTDRGVKSKAMKGSSEHPRSNNKKEKVSGQAGEPEKAKGNTGKFVSDSQSEVLQRSPQDSEDSSSVDSDDSIEQEIRRFLAEKAKFSMTAKKLEQEEGGLNSTVKTIAHITEKDIESEDPGPEMPTMSCMEVLQNSTVQQKCFGRKESSETPANLQKTTDIPVSTNKGPSLDSSCPRETRTMAGDKRTEIKLERTLEGSDPLIGSSETGKDQPSSQSSTISPSNTKGSSPNMIPPTGTEVAQSSGQHQNLFLMLCPSPPSKPSVCEGRETTSRDKGEVSTTQQNKGRISLTEVLSAVCPSPPPVVKVAHSFQETPVVDKDSRLPAIASTIRTEGFYTLSRGKQWRWDQPPLLSTPNQNHLPSTNPPCPSGVPPHQTVHMHRDQAAYVELSTNQANYFQVRSVKDGKGQREHSAEKGRDGKGNRREREEDQRKAEREEECIDETDLESEEERSVQQRPDKRQQLPNLSLSTSIDPGQLPSPYVAMDTEQRSHKYHRRMALIQQQQRHEHSSYT</sequence>
<keyword evidence="3" id="KW-1185">Reference proteome</keyword>
<feature type="region of interest" description="Disordered" evidence="1">
    <location>
        <begin position="463"/>
        <end position="500"/>
    </location>
</feature>
<feature type="compositionally biased region" description="Low complexity" evidence="1">
    <location>
        <begin position="960"/>
        <end position="971"/>
    </location>
</feature>
<feature type="compositionally biased region" description="Basic and acidic residues" evidence="1">
    <location>
        <begin position="562"/>
        <end position="585"/>
    </location>
</feature>
<feature type="region of interest" description="Disordered" evidence="1">
    <location>
        <begin position="1149"/>
        <end position="1260"/>
    </location>
</feature>
<feature type="compositionally biased region" description="Basic and acidic residues" evidence="1">
    <location>
        <begin position="1014"/>
        <end position="1025"/>
    </location>
</feature>
<dbReference type="RefSeq" id="XP_030623785.1">
    <property type="nucleotide sequence ID" value="XM_030767925.1"/>
</dbReference>
<feature type="compositionally biased region" description="Polar residues" evidence="1">
    <location>
        <begin position="794"/>
        <end position="805"/>
    </location>
</feature>
<accession>A0A6J2UTH0</accession>